<gene>
    <name evidence="4" type="ORF">C3942_10435</name>
</gene>
<organism evidence="4 5">
    <name type="scientific">Solimonas fluminis</name>
    <dbReference type="NCBI Taxonomy" id="2086571"/>
    <lineage>
        <taxon>Bacteria</taxon>
        <taxon>Pseudomonadati</taxon>
        <taxon>Pseudomonadota</taxon>
        <taxon>Gammaproteobacteria</taxon>
        <taxon>Nevskiales</taxon>
        <taxon>Nevskiaceae</taxon>
        <taxon>Solimonas</taxon>
    </lineage>
</organism>
<dbReference type="InterPro" id="IPR014755">
    <property type="entry name" value="Cu-Rt/internalin_Ig-like"/>
</dbReference>
<proteinExistence type="predicted"/>
<comment type="caution">
    <text evidence="4">The sequence shown here is derived from an EMBL/GenBank/DDBJ whole genome shotgun (WGS) entry which is preliminary data.</text>
</comment>
<evidence type="ECO:0000256" key="2">
    <source>
        <dbReference type="SAM" id="SignalP"/>
    </source>
</evidence>
<dbReference type="Proteomes" id="UP000238220">
    <property type="component" value="Unassembled WGS sequence"/>
</dbReference>
<name>A0A2S5TFP6_9GAMM</name>
<feature type="domain" description="SbsA Ig-like" evidence="3">
    <location>
        <begin position="310"/>
        <end position="426"/>
    </location>
</feature>
<evidence type="ECO:0000259" key="3">
    <source>
        <dbReference type="Pfam" id="PF13205"/>
    </source>
</evidence>
<dbReference type="Pfam" id="PF13205">
    <property type="entry name" value="Big_5"/>
    <property type="match status" value="1"/>
</dbReference>
<dbReference type="EMBL" id="PSNW01000005">
    <property type="protein sequence ID" value="PPE73816.1"/>
    <property type="molecule type" value="Genomic_DNA"/>
</dbReference>
<feature type="chain" id="PRO_5015499031" description="SbsA Ig-like domain-containing protein" evidence="2">
    <location>
        <begin position="22"/>
        <end position="430"/>
    </location>
</feature>
<dbReference type="RefSeq" id="WP_104230331.1">
    <property type="nucleotide sequence ID" value="NZ_PSNW01000005.1"/>
</dbReference>
<accession>A0A2S5TFP6</accession>
<dbReference type="OrthoDB" id="7053468at2"/>
<evidence type="ECO:0000313" key="4">
    <source>
        <dbReference type="EMBL" id="PPE73816.1"/>
    </source>
</evidence>
<keyword evidence="1 2" id="KW-0732">Signal</keyword>
<feature type="signal peptide" evidence="2">
    <location>
        <begin position="1"/>
        <end position="21"/>
    </location>
</feature>
<sequence length="430" mass="47044">MTIPMRLIALLLLLSLGSVQAAGMATHASMADFGRDALEDGALKTILTAHRPALLAGAIFPDGGYGSGALVAADRDMAERAHWGDFTIQFIQYLRETGCSGEVRAAILRRPPLGLIDLNLLTDRCGHLIAFAFGNAAHGFTDQTWDAQFEPEVRHRGETPNSVEWIGQLVPQLPAAILDPLKQIYGATPMNAIEYAMDMVNIAERRLVLNAPTLVFPPTSDLVEVYRRNRPEQGVNAQAIERGSLFTRVLVQAESVAAPLEVTRMRLQMPWAAANYYTAPGGVVQSGYAVAGMYRQLWDLLTGDPARPLPPAVIGSYPGHGALDVVLEPARESWTESRWLHVFFSSSMDPASLELPGTFCLFDDKGRRVKGVVEAGSWQRDYANAVKLRLQEPLRPGERYTAVVTTKARDYRGVALARPYSFSFVTASPP</sequence>
<dbReference type="AlphaFoldDB" id="A0A2S5TFP6"/>
<dbReference type="InterPro" id="IPR032812">
    <property type="entry name" value="SbsA_Ig"/>
</dbReference>
<protein>
    <recommendedName>
        <fullName evidence="3">SbsA Ig-like domain-containing protein</fullName>
    </recommendedName>
</protein>
<dbReference type="Gene3D" id="2.60.40.1220">
    <property type="match status" value="1"/>
</dbReference>
<reference evidence="4 5" key="1">
    <citation type="submission" date="2018-02" db="EMBL/GenBank/DDBJ databases">
        <title>Genome sequencing of Solimonas sp. HR-BB.</title>
        <authorList>
            <person name="Lee Y."/>
            <person name="Jeon C.O."/>
        </authorList>
    </citation>
    <scope>NUCLEOTIDE SEQUENCE [LARGE SCALE GENOMIC DNA]</scope>
    <source>
        <strain evidence="4 5">HR-BB</strain>
    </source>
</reference>
<evidence type="ECO:0000313" key="5">
    <source>
        <dbReference type="Proteomes" id="UP000238220"/>
    </source>
</evidence>
<evidence type="ECO:0000256" key="1">
    <source>
        <dbReference type="ARBA" id="ARBA00022729"/>
    </source>
</evidence>
<keyword evidence="5" id="KW-1185">Reference proteome</keyword>